<dbReference type="PANTHER" id="PTHR43104:SF2">
    <property type="entry name" value="L-2-HYDROXYGLUTARATE DEHYDROGENASE, MITOCHONDRIAL"/>
    <property type="match status" value="1"/>
</dbReference>
<dbReference type="Gene3D" id="3.50.50.60">
    <property type="entry name" value="FAD/NAD(P)-binding domain"/>
    <property type="match status" value="1"/>
</dbReference>
<dbReference type="NCBIfam" id="NF008726">
    <property type="entry name" value="PRK11728.1"/>
    <property type="match status" value="1"/>
</dbReference>
<dbReference type="EMBL" id="CAEZYU010000046">
    <property type="protein sequence ID" value="CAB4742497.1"/>
    <property type="molecule type" value="Genomic_DNA"/>
</dbReference>
<comment type="cofactor">
    <cofactor evidence="1">
        <name>FAD</name>
        <dbReference type="ChEBI" id="CHEBI:57692"/>
    </cofactor>
</comment>
<dbReference type="GO" id="GO:0047545">
    <property type="term" value="F:(S)-2-hydroxyglutarate dehydrogenase activity"/>
    <property type="evidence" value="ECO:0007669"/>
    <property type="project" value="TreeGrafter"/>
</dbReference>
<keyword evidence="2" id="KW-0285">Flavoprotein</keyword>
<keyword evidence="3" id="KW-0274">FAD</keyword>
<proteinExistence type="inferred from homology"/>
<dbReference type="Pfam" id="PF01266">
    <property type="entry name" value="DAO"/>
    <property type="match status" value="1"/>
</dbReference>
<comment type="similarity">
    <text evidence="5">Belongs to the L2HGDH family.</text>
</comment>
<evidence type="ECO:0000313" key="7">
    <source>
        <dbReference type="EMBL" id="CAB4742497.1"/>
    </source>
</evidence>
<evidence type="ECO:0000256" key="3">
    <source>
        <dbReference type="ARBA" id="ARBA00022827"/>
    </source>
</evidence>
<organism evidence="7">
    <name type="scientific">freshwater metagenome</name>
    <dbReference type="NCBI Taxonomy" id="449393"/>
    <lineage>
        <taxon>unclassified sequences</taxon>
        <taxon>metagenomes</taxon>
        <taxon>ecological metagenomes</taxon>
    </lineage>
</organism>
<sequence>MTTSAKRQPARFSADAEVTVVGAGIVGLAAARAIQLQLPKSQVLVLDKEPAIAQHQTGRNSGVIHSGLYYAPGSAKARLVARGRVLLEQHCRESGIAIDWCGKVVIASRSEELPALNALHDRGVSHGLLVHRIGSQELHELEPHAAGLAALHVPEAGIVDYSAVASSLAQQIVHEGGTVQSSTELVQVEQLADRQGLRLSLLTAQQPNMARAYGITTRWLVNCAGLQSDRVARLAGCDTLTSIIPFRGDYKELANSAKHLVRGLIYPLPDPRWPFLGVHFTPMMDKSVHVGPNAVLSLGREAYNGGVNLADTKELLRSSGLRHLAAQYWRTGATELIRSLVPALFLQDAQRLIPEITQHDLLPAASGIRAQAVDIHGHLLDDFAFANSHHAVHVLNAPSPAATASLAIGQAIAERLLQLMQD</sequence>
<evidence type="ECO:0000256" key="5">
    <source>
        <dbReference type="ARBA" id="ARBA00037941"/>
    </source>
</evidence>
<keyword evidence="4" id="KW-0560">Oxidoreductase</keyword>
<name>A0A6J6T6N9_9ZZZZ</name>
<gene>
    <name evidence="7" type="ORF">UFOPK2766_01133</name>
    <name evidence="8" type="ORF">UFOPK3519_00968</name>
</gene>
<reference evidence="7" key="1">
    <citation type="submission" date="2020-05" db="EMBL/GenBank/DDBJ databases">
        <authorList>
            <person name="Chiriac C."/>
            <person name="Salcher M."/>
            <person name="Ghai R."/>
            <person name="Kavagutti S V."/>
        </authorList>
    </citation>
    <scope>NUCLEOTIDE SEQUENCE</scope>
</reference>
<feature type="domain" description="FAD dependent oxidoreductase" evidence="6">
    <location>
        <begin position="18"/>
        <end position="415"/>
    </location>
</feature>
<dbReference type="Gene3D" id="3.30.9.10">
    <property type="entry name" value="D-Amino Acid Oxidase, subunit A, domain 2"/>
    <property type="match status" value="1"/>
</dbReference>
<evidence type="ECO:0000256" key="4">
    <source>
        <dbReference type="ARBA" id="ARBA00023002"/>
    </source>
</evidence>
<dbReference type="PANTHER" id="PTHR43104">
    <property type="entry name" value="L-2-HYDROXYGLUTARATE DEHYDROGENASE, MITOCHONDRIAL"/>
    <property type="match status" value="1"/>
</dbReference>
<dbReference type="SUPFAM" id="SSF51905">
    <property type="entry name" value="FAD/NAD(P)-binding domain"/>
    <property type="match status" value="1"/>
</dbReference>
<evidence type="ECO:0000256" key="1">
    <source>
        <dbReference type="ARBA" id="ARBA00001974"/>
    </source>
</evidence>
<dbReference type="EMBL" id="CAFBMG010000067">
    <property type="protein sequence ID" value="CAB4903613.1"/>
    <property type="molecule type" value="Genomic_DNA"/>
</dbReference>
<dbReference type="InterPro" id="IPR006076">
    <property type="entry name" value="FAD-dep_OxRdtase"/>
</dbReference>
<accession>A0A6J6T6N9</accession>
<evidence type="ECO:0000313" key="8">
    <source>
        <dbReference type="EMBL" id="CAB4903613.1"/>
    </source>
</evidence>
<dbReference type="GO" id="GO:0005737">
    <property type="term" value="C:cytoplasm"/>
    <property type="evidence" value="ECO:0007669"/>
    <property type="project" value="TreeGrafter"/>
</dbReference>
<evidence type="ECO:0000256" key="2">
    <source>
        <dbReference type="ARBA" id="ARBA00022630"/>
    </source>
</evidence>
<dbReference type="InterPro" id="IPR036188">
    <property type="entry name" value="FAD/NAD-bd_sf"/>
</dbReference>
<dbReference type="AlphaFoldDB" id="A0A6J6T6N9"/>
<evidence type="ECO:0000259" key="6">
    <source>
        <dbReference type="Pfam" id="PF01266"/>
    </source>
</evidence>
<protein>
    <submittedName>
        <fullName evidence="7">Unannotated protein</fullName>
    </submittedName>
</protein>